<gene>
    <name evidence="7" type="ORF">J2R98_002161</name>
</gene>
<proteinExistence type="inferred from homology"/>
<dbReference type="CDD" id="cd00854">
    <property type="entry name" value="NagA"/>
    <property type="match status" value="1"/>
</dbReference>
<dbReference type="PANTHER" id="PTHR11113:SF14">
    <property type="entry name" value="N-ACETYLGLUCOSAMINE-6-PHOSPHATE DEACETYLASE"/>
    <property type="match status" value="1"/>
</dbReference>
<dbReference type="Gene3D" id="2.30.40.10">
    <property type="entry name" value="Urease, subunit C, domain 1"/>
    <property type="match status" value="1"/>
</dbReference>
<dbReference type="InterPro" id="IPR003764">
    <property type="entry name" value="GlcNAc_6-P_deAcase"/>
</dbReference>
<evidence type="ECO:0000313" key="7">
    <source>
        <dbReference type="EMBL" id="MDQ0352317.1"/>
    </source>
</evidence>
<keyword evidence="4 5" id="KW-0119">Carbohydrate metabolism</keyword>
<name>A0ABU0DV28_9BACI</name>
<comment type="caution">
    <text evidence="7">The sequence shown here is derived from an EMBL/GenBank/DDBJ whole genome shotgun (WGS) entry which is preliminary data.</text>
</comment>
<evidence type="ECO:0000256" key="4">
    <source>
        <dbReference type="ARBA" id="ARBA00023277"/>
    </source>
</evidence>
<dbReference type="EC" id="3.5.1.25" evidence="7"/>
<evidence type="ECO:0000256" key="5">
    <source>
        <dbReference type="PIRNR" id="PIRNR038994"/>
    </source>
</evidence>
<dbReference type="PIRSF" id="PIRSF038994">
    <property type="entry name" value="NagA"/>
    <property type="match status" value="1"/>
</dbReference>
<keyword evidence="3 5" id="KW-0378">Hydrolase</keyword>
<keyword evidence="8" id="KW-1185">Reference proteome</keyword>
<sequence>MFSINHVNLYLEDGVIVDGAITVEDGRIAEIHHEPLEGERAVDGKGFNLVPGFIDTHIHGASGVDVMDGTEEALDQIAETLPKEGTTSFLATTLTSPLDELDQVVSTIAQYSSKRGQAEVLGAHVEGPFIEKSKAGAQPPDCIIEPDLTVAKRWVETGAVKAMTLAPELEAASPLIRYLDEHGVIASAGHTDASFQHIEQACREGLKQLTHLCNAMNGVHHREVGAVGAAMLMDELKSELIVDGIHVSDDMVKILYKTLGPDKILMITDAMRAKGLNDGTYRLGSHTVTVEGESATLTDGTLAGSVLMMDQAVRRMIELCEASFHDVIKMTAENPAKQYGVWDLKGSITVGKDADFLLVDDQFNIHSTYCKGVISYEAHKS</sequence>
<dbReference type="SUPFAM" id="SSF51556">
    <property type="entry name" value="Metallo-dependent hydrolases"/>
    <property type="match status" value="1"/>
</dbReference>
<evidence type="ECO:0000313" key="8">
    <source>
        <dbReference type="Proteomes" id="UP001236723"/>
    </source>
</evidence>
<keyword evidence="2" id="KW-0479">Metal-binding</keyword>
<feature type="domain" description="Amidohydrolase-related" evidence="6">
    <location>
        <begin position="49"/>
        <end position="373"/>
    </location>
</feature>
<organism evidence="7 8">
    <name type="scientific">Alkalibacillus filiformis</name>
    <dbReference type="NCBI Taxonomy" id="200990"/>
    <lineage>
        <taxon>Bacteria</taxon>
        <taxon>Bacillati</taxon>
        <taxon>Bacillota</taxon>
        <taxon>Bacilli</taxon>
        <taxon>Bacillales</taxon>
        <taxon>Bacillaceae</taxon>
        <taxon>Alkalibacillus</taxon>
    </lineage>
</organism>
<dbReference type="GO" id="GO:0008448">
    <property type="term" value="F:N-acetylglucosamine-6-phosphate deacetylase activity"/>
    <property type="evidence" value="ECO:0007669"/>
    <property type="project" value="UniProtKB-EC"/>
</dbReference>
<dbReference type="EMBL" id="JAUSUP010000007">
    <property type="protein sequence ID" value="MDQ0352317.1"/>
    <property type="molecule type" value="Genomic_DNA"/>
</dbReference>
<dbReference type="Proteomes" id="UP001236723">
    <property type="component" value="Unassembled WGS sequence"/>
</dbReference>
<dbReference type="NCBIfam" id="TIGR00221">
    <property type="entry name" value="nagA"/>
    <property type="match status" value="1"/>
</dbReference>
<dbReference type="InterPro" id="IPR032466">
    <property type="entry name" value="Metal_Hydrolase"/>
</dbReference>
<evidence type="ECO:0000259" key="6">
    <source>
        <dbReference type="Pfam" id="PF01979"/>
    </source>
</evidence>
<dbReference type="RefSeq" id="WP_307068795.1">
    <property type="nucleotide sequence ID" value="NZ_JAUSUP010000007.1"/>
</dbReference>
<accession>A0ABU0DV28</accession>
<dbReference type="Gene3D" id="3.20.20.140">
    <property type="entry name" value="Metal-dependent hydrolases"/>
    <property type="match status" value="1"/>
</dbReference>
<evidence type="ECO:0000256" key="1">
    <source>
        <dbReference type="ARBA" id="ARBA00010716"/>
    </source>
</evidence>
<dbReference type="InterPro" id="IPR006680">
    <property type="entry name" value="Amidohydro-rel"/>
</dbReference>
<evidence type="ECO:0000256" key="2">
    <source>
        <dbReference type="ARBA" id="ARBA00022723"/>
    </source>
</evidence>
<protein>
    <submittedName>
        <fullName evidence="7">N-acetylglucosamine-6-phosphate deacetylase</fullName>
        <ecNumber evidence="7">3.5.1.25</ecNumber>
    </submittedName>
</protein>
<dbReference type="PANTHER" id="PTHR11113">
    <property type="entry name" value="N-ACETYLGLUCOSAMINE-6-PHOSPHATE DEACETYLASE"/>
    <property type="match status" value="1"/>
</dbReference>
<dbReference type="SUPFAM" id="SSF51338">
    <property type="entry name" value="Composite domain of metallo-dependent hydrolases"/>
    <property type="match status" value="1"/>
</dbReference>
<reference evidence="7 8" key="1">
    <citation type="submission" date="2023-07" db="EMBL/GenBank/DDBJ databases">
        <title>Genomic Encyclopedia of Type Strains, Phase IV (KMG-IV): sequencing the most valuable type-strain genomes for metagenomic binning, comparative biology and taxonomic classification.</title>
        <authorList>
            <person name="Goeker M."/>
        </authorList>
    </citation>
    <scope>NUCLEOTIDE SEQUENCE [LARGE SCALE GENOMIC DNA]</scope>
    <source>
        <strain evidence="7 8">DSM 15448</strain>
    </source>
</reference>
<dbReference type="Pfam" id="PF01979">
    <property type="entry name" value="Amidohydro_1"/>
    <property type="match status" value="1"/>
</dbReference>
<comment type="similarity">
    <text evidence="1 5">Belongs to the metallo-dependent hydrolases superfamily. NagA family.</text>
</comment>
<dbReference type="InterPro" id="IPR011059">
    <property type="entry name" value="Metal-dep_hydrolase_composite"/>
</dbReference>
<evidence type="ECO:0000256" key="3">
    <source>
        <dbReference type="ARBA" id="ARBA00022801"/>
    </source>
</evidence>